<gene>
    <name evidence="2" type="ORF">ZHAS_00007973</name>
</gene>
<sequence>MRYNLFPKPNKDNVNQNSKSIPALGKLPNDDGEASQRPANRAKKPLYLVRSAKGIRSHHPGLRRKTGNPIPIIENNERDLDIPTCLLWLPCSIGGRHQAAMSLPCSTARLPFQVQGVRLI</sequence>
<protein>
    <submittedName>
        <fullName evidence="2 3">3-oxoacyl-ACP reductase</fullName>
    </submittedName>
</protein>
<accession>A0A084VR91</accession>
<dbReference type="Proteomes" id="UP000030765">
    <property type="component" value="Unassembled WGS sequence"/>
</dbReference>
<dbReference type="AlphaFoldDB" id="A0A084VR91"/>
<keyword evidence="4" id="KW-1185">Reference proteome</keyword>
<reference evidence="2 4" key="1">
    <citation type="journal article" date="2014" name="BMC Genomics">
        <title>Genome sequence of Anopheles sinensis provides insight into genetics basis of mosquito competence for malaria parasites.</title>
        <authorList>
            <person name="Zhou D."/>
            <person name="Zhang D."/>
            <person name="Ding G."/>
            <person name="Shi L."/>
            <person name="Hou Q."/>
            <person name="Ye Y."/>
            <person name="Xu Y."/>
            <person name="Zhou H."/>
            <person name="Xiong C."/>
            <person name="Li S."/>
            <person name="Yu J."/>
            <person name="Hong S."/>
            <person name="Yu X."/>
            <person name="Zou P."/>
            <person name="Chen C."/>
            <person name="Chang X."/>
            <person name="Wang W."/>
            <person name="Lv Y."/>
            <person name="Sun Y."/>
            <person name="Ma L."/>
            <person name="Shen B."/>
            <person name="Zhu C."/>
        </authorList>
    </citation>
    <scope>NUCLEOTIDE SEQUENCE [LARGE SCALE GENOMIC DNA]</scope>
</reference>
<reference evidence="3" key="2">
    <citation type="submission" date="2020-05" db="UniProtKB">
        <authorList>
            <consortium name="EnsemblMetazoa"/>
        </authorList>
    </citation>
    <scope>IDENTIFICATION</scope>
</reference>
<dbReference type="VEuPathDB" id="VectorBase:ASIC007973"/>
<dbReference type="EnsemblMetazoa" id="ASIC007973-RA">
    <property type="protein sequence ID" value="ASIC007973-PA"/>
    <property type="gene ID" value="ASIC007973"/>
</dbReference>
<evidence type="ECO:0000313" key="4">
    <source>
        <dbReference type="Proteomes" id="UP000030765"/>
    </source>
</evidence>
<evidence type="ECO:0000313" key="2">
    <source>
        <dbReference type="EMBL" id="KFB40485.1"/>
    </source>
</evidence>
<name>A0A084VR91_ANOSI</name>
<feature type="region of interest" description="Disordered" evidence="1">
    <location>
        <begin position="1"/>
        <end position="43"/>
    </location>
</feature>
<dbReference type="EMBL" id="ATLV01015544">
    <property type="status" value="NOT_ANNOTATED_CDS"/>
    <property type="molecule type" value="Genomic_DNA"/>
</dbReference>
<dbReference type="EMBL" id="KE525019">
    <property type="protein sequence ID" value="KFB40485.1"/>
    <property type="molecule type" value="Genomic_DNA"/>
</dbReference>
<evidence type="ECO:0000313" key="3">
    <source>
        <dbReference type="EnsemblMetazoa" id="ASIC007973-PA"/>
    </source>
</evidence>
<evidence type="ECO:0000256" key="1">
    <source>
        <dbReference type="SAM" id="MobiDB-lite"/>
    </source>
</evidence>
<organism evidence="2">
    <name type="scientific">Anopheles sinensis</name>
    <name type="common">Mosquito</name>
    <dbReference type="NCBI Taxonomy" id="74873"/>
    <lineage>
        <taxon>Eukaryota</taxon>
        <taxon>Metazoa</taxon>
        <taxon>Ecdysozoa</taxon>
        <taxon>Arthropoda</taxon>
        <taxon>Hexapoda</taxon>
        <taxon>Insecta</taxon>
        <taxon>Pterygota</taxon>
        <taxon>Neoptera</taxon>
        <taxon>Endopterygota</taxon>
        <taxon>Diptera</taxon>
        <taxon>Nematocera</taxon>
        <taxon>Culicoidea</taxon>
        <taxon>Culicidae</taxon>
        <taxon>Anophelinae</taxon>
        <taxon>Anopheles</taxon>
    </lineage>
</organism>
<proteinExistence type="predicted"/>